<keyword evidence="3" id="KW-1185">Reference proteome</keyword>
<accession>A0ABU6T5K0</accession>
<dbReference type="PANTHER" id="PTHR47718">
    <property type="entry name" value="OS01G0519700 PROTEIN"/>
    <property type="match status" value="1"/>
</dbReference>
<protein>
    <recommendedName>
        <fullName evidence="1">FAR1 domain-containing protein</fullName>
    </recommendedName>
</protein>
<organism evidence="2 3">
    <name type="scientific">Stylosanthes scabra</name>
    <dbReference type="NCBI Taxonomy" id="79078"/>
    <lineage>
        <taxon>Eukaryota</taxon>
        <taxon>Viridiplantae</taxon>
        <taxon>Streptophyta</taxon>
        <taxon>Embryophyta</taxon>
        <taxon>Tracheophyta</taxon>
        <taxon>Spermatophyta</taxon>
        <taxon>Magnoliopsida</taxon>
        <taxon>eudicotyledons</taxon>
        <taxon>Gunneridae</taxon>
        <taxon>Pentapetalae</taxon>
        <taxon>rosids</taxon>
        <taxon>fabids</taxon>
        <taxon>Fabales</taxon>
        <taxon>Fabaceae</taxon>
        <taxon>Papilionoideae</taxon>
        <taxon>50 kb inversion clade</taxon>
        <taxon>dalbergioids sensu lato</taxon>
        <taxon>Dalbergieae</taxon>
        <taxon>Pterocarpus clade</taxon>
        <taxon>Stylosanthes</taxon>
    </lineage>
</organism>
<evidence type="ECO:0000313" key="3">
    <source>
        <dbReference type="Proteomes" id="UP001341840"/>
    </source>
</evidence>
<dbReference type="Pfam" id="PF03101">
    <property type="entry name" value="FAR1"/>
    <property type="match status" value="1"/>
</dbReference>
<dbReference type="InterPro" id="IPR004330">
    <property type="entry name" value="FAR1_DNA_bnd_dom"/>
</dbReference>
<proteinExistence type="predicted"/>
<dbReference type="EMBL" id="JASCZI010090636">
    <property type="protein sequence ID" value="MED6143516.1"/>
    <property type="molecule type" value="Genomic_DNA"/>
</dbReference>
<feature type="domain" description="FAR1" evidence="1">
    <location>
        <begin position="10"/>
        <end position="53"/>
    </location>
</feature>
<dbReference type="Proteomes" id="UP001341840">
    <property type="component" value="Unassembled WGS sequence"/>
</dbReference>
<reference evidence="2 3" key="1">
    <citation type="journal article" date="2023" name="Plants (Basel)">
        <title>Bridging the Gap: Combining Genomics and Transcriptomics Approaches to Understand Stylosanthes scabra, an Orphan Legume from the Brazilian Caatinga.</title>
        <authorList>
            <person name="Ferreira-Neto J.R.C."/>
            <person name="da Silva M.D."/>
            <person name="Binneck E."/>
            <person name="de Melo N.F."/>
            <person name="da Silva R.H."/>
            <person name="de Melo A.L.T.M."/>
            <person name="Pandolfi V."/>
            <person name="Bustamante F.O."/>
            <person name="Brasileiro-Vidal A.C."/>
            <person name="Benko-Iseppon A.M."/>
        </authorList>
    </citation>
    <scope>NUCLEOTIDE SEQUENCE [LARGE SCALE GENOMIC DNA]</scope>
    <source>
        <tissue evidence="2">Leaves</tissue>
    </source>
</reference>
<comment type="caution">
    <text evidence="2">The sequence shown here is derived from an EMBL/GenBank/DDBJ whole genome shotgun (WGS) entry which is preliminary data.</text>
</comment>
<evidence type="ECO:0000259" key="1">
    <source>
        <dbReference type="Pfam" id="PF03101"/>
    </source>
</evidence>
<name>A0ABU6T5K0_9FABA</name>
<gene>
    <name evidence="2" type="ORF">PIB30_116988</name>
</gene>
<sequence>MENKWLEMPKRKREHKAVTRCGCPTDFRIKSKVETSHWYVSRFVDEHNHKLLPPKFVDHLPSYCRMSDVDFSRMDSLRVVSISISKIYESIASHTGGFKHVSFTKNQCIIYPWTDFSFSHFFLCI</sequence>
<evidence type="ECO:0000313" key="2">
    <source>
        <dbReference type="EMBL" id="MED6143516.1"/>
    </source>
</evidence>